<accession>A0A327KT01</accession>
<organism evidence="1 2">
    <name type="scientific">Rhodoplanes elegans</name>
    <dbReference type="NCBI Taxonomy" id="29408"/>
    <lineage>
        <taxon>Bacteria</taxon>
        <taxon>Pseudomonadati</taxon>
        <taxon>Pseudomonadota</taxon>
        <taxon>Alphaproteobacteria</taxon>
        <taxon>Hyphomicrobiales</taxon>
        <taxon>Nitrobacteraceae</taxon>
        <taxon>Rhodoplanes</taxon>
    </lineage>
</organism>
<proteinExistence type="predicted"/>
<dbReference type="RefSeq" id="WP_111356285.1">
    <property type="nucleotide sequence ID" value="NZ_NHSK01000074.1"/>
</dbReference>
<name>A0A327KT01_9BRAD</name>
<dbReference type="Proteomes" id="UP000248863">
    <property type="component" value="Unassembled WGS sequence"/>
</dbReference>
<dbReference type="EMBL" id="NPEU01000041">
    <property type="protein sequence ID" value="RAI40452.1"/>
    <property type="molecule type" value="Genomic_DNA"/>
</dbReference>
<sequence>MSEPIPMLPGRALTDGVMLRLALYGLVCALKIDDPTALGWIKRVIRDAGIDTAEFRANHEMNVATYRAKRQAPAADLAAALRRDGLL</sequence>
<evidence type="ECO:0000313" key="2">
    <source>
        <dbReference type="Proteomes" id="UP000248863"/>
    </source>
</evidence>
<protein>
    <submittedName>
        <fullName evidence="1">Uncharacterized protein</fullName>
    </submittedName>
</protein>
<comment type="caution">
    <text evidence="1">The sequence shown here is derived from an EMBL/GenBank/DDBJ whole genome shotgun (WGS) entry which is preliminary data.</text>
</comment>
<dbReference type="AlphaFoldDB" id="A0A327KT01"/>
<keyword evidence="2" id="KW-1185">Reference proteome</keyword>
<reference evidence="1 2" key="1">
    <citation type="submission" date="2017-07" db="EMBL/GenBank/DDBJ databases">
        <title>Draft Genome Sequences of Select Purple Nonsulfur Bacteria.</title>
        <authorList>
            <person name="Lasarre B."/>
            <person name="Mckinlay J.B."/>
        </authorList>
    </citation>
    <scope>NUCLEOTIDE SEQUENCE [LARGE SCALE GENOMIC DNA]</scope>
    <source>
        <strain evidence="1 2">DSM 11907</strain>
    </source>
</reference>
<gene>
    <name evidence="1" type="ORF">CH338_06315</name>
</gene>
<evidence type="ECO:0000313" key="1">
    <source>
        <dbReference type="EMBL" id="RAI40452.1"/>
    </source>
</evidence>